<protein>
    <submittedName>
        <fullName evidence="2">Autolytic lysozyme</fullName>
        <ecNumber evidence="2">3.2.1.17</ecNumber>
    </submittedName>
</protein>
<reference evidence="2 4" key="1">
    <citation type="journal article" date="2015" name="Biotechnol. Bioeng.">
        <title>Genome sequence and phenotypic characterization of Caulobacter segnis.</title>
        <authorList>
            <person name="Patel S."/>
            <person name="Fletcher B."/>
            <person name="Scott D.C."/>
            <person name="Ely B."/>
        </authorList>
    </citation>
    <scope>NUCLEOTIDE SEQUENCE [LARGE SCALE GENOMIC DNA]</scope>
    <source>
        <strain evidence="2 4">PS02</strain>
    </source>
</reference>
<evidence type="ECO:0000313" key="3">
    <source>
        <dbReference type="EMBL" id="OBR96630.1"/>
    </source>
</evidence>
<dbReference type="Proteomes" id="UP000077384">
    <property type="component" value="Unassembled WGS sequence"/>
</dbReference>
<dbReference type="Gene3D" id="3.20.20.80">
    <property type="entry name" value="Glycosidases"/>
    <property type="match status" value="1"/>
</dbReference>
<sequence>MLKGIDVYEGDNISDWDLIKRNYDVVIQKATQGTGHIDRLLSYRYPKIKNAGLKIGFYHFAQYNSKNPIDEAQHFLNAIKGLESDTVLFLDIEIEDKWDKQIAINFANAFIKYVQSQGYSIGIYTGYYFYKDYLGGNIPQVPLWIASYGKQPPTYPEDSWQYSENGRILGAIGYVDLNYFNENILNGGTKKVKNIVCINNSVDERAAGYLADYLQCPIINNTLVKFDYSCVENVYCVGGGQFTDHAKQIIKGVTRYDTCQAVLDFIKNGGK</sequence>
<keyword evidence="5" id="KW-1185">Reference proteome</keyword>
<name>A0A166TTD5_9CLOT</name>
<dbReference type="Proteomes" id="UP000093694">
    <property type="component" value="Unassembled WGS sequence"/>
</dbReference>
<keyword evidence="2" id="KW-0326">Glycosidase</keyword>
<dbReference type="InterPro" id="IPR017853">
    <property type="entry name" value="GH"/>
</dbReference>
<dbReference type="EMBL" id="LITQ01000008">
    <property type="protein sequence ID" value="OAA94068.1"/>
    <property type="molecule type" value="Genomic_DNA"/>
</dbReference>
<keyword evidence="2" id="KW-0378">Hydrolase</keyword>
<comment type="similarity">
    <text evidence="1">Belongs to the glycosyl hydrolase 25 family.</text>
</comment>
<dbReference type="GO" id="GO:0016998">
    <property type="term" value="P:cell wall macromolecule catabolic process"/>
    <property type="evidence" value="ECO:0007669"/>
    <property type="project" value="InterPro"/>
</dbReference>
<comment type="caution">
    <text evidence="2">The sequence shown here is derived from an EMBL/GenBank/DDBJ whole genome shotgun (WGS) entry which is preliminary data.</text>
</comment>
<dbReference type="InterPro" id="IPR002053">
    <property type="entry name" value="Glyco_hydro_25"/>
</dbReference>
<evidence type="ECO:0000256" key="1">
    <source>
        <dbReference type="ARBA" id="ARBA00010646"/>
    </source>
</evidence>
<organism evidence="2 4">
    <name type="scientific">Clostridium coskatii</name>
    <dbReference type="NCBI Taxonomy" id="1705578"/>
    <lineage>
        <taxon>Bacteria</taxon>
        <taxon>Bacillati</taxon>
        <taxon>Bacillota</taxon>
        <taxon>Clostridia</taxon>
        <taxon>Eubacteriales</taxon>
        <taxon>Clostridiaceae</taxon>
        <taxon>Clostridium</taxon>
    </lineage>
</organism>
<dbReference type="PANTHER" id="PTHR34135:SF2">
    <property type="entry name" value="LYSOZYME"/>
    <property type="match status" value="1"/>
</dbReference>
<dbReference type="AlphaFoldDB" id="A0A166TTD5"/>
<evidence type="ECO:0000313" key="2">
    <source>
        <dbReference type="EMBL" id="OAA94068.1"/>
    </source>
</evidence>
<proteinExistence type="inferred from homology"/>
<evidence type="ECO:0000313" key="5">
    <source>
        <dbReference type="Proteomes" id="UP000093694"/>
    </source>
</evidence>
<dbReference type="GO" id="GO:0016052">
    <property type="term" value="P:carbohydrate catabolic process"/>
    <property type="evidence" value="ECO:0007669"/>
    <property type="project" value="TreeGrafter"/>
</dbReference>
<dbReference type="SUPFAM" id="SSF51445">
    <property type="entry name" value="(Trans)glycosidases"/>
    <property type="match status" value="1"/>
</dbReference>
<dbReference type="RefSeq" id="WP_082853499.1">
    <property type="nucleotide sequence ID" value="NZ_LITQ01000008.1"/>
</dbReference>
<dbReference type="PATRIC" id="fig|1705578.3.peg.3631"/>
<dbReference type="EC" id="3.2.1.17" evidence="2"/>
<dbReference type="GO" id="GO:0009253">
    <property type="term" value="P:peptidoglycan catabolic process"/>
    <property type="evidence" value="ECO:0007669"/>
    <property type="project" value="InterPro"/>
</dbReference>
<accession>A0A166TTD5</accession>
<dbReference type="Pfam" id="PF01183">
    <property type="entry name" value="Glyco_hydro_25"/>
    <property type="match status" value="1"/>
</dbReference>
<dbReference type="EMBL" id="LROR01000032">
    <property type="protein sequence ID" value="OBR96630.1"/>
    <property type="molecule type" value="Genomic_DNA"/>
</dbReference>
<gene>
    <name evidence="2" type="primary">lyc_2</name>
    <name evidence="3" type="synonym">lyc_1</name>
    <name evidence="3" type="ORF">CLCOS_07920</name>
    <name evidence="2" type="ORF">WX73_03638</name>
</gene>
<dbReference type="Gene3D" id="3.40.50.12090">
    <property type="match status" value="1"/>
</dbReference>
<dbReference type="GO" id="GO:0003796">
    <property type="term" value="F:lysozyme activity"/>
    <property type="evidence" value="ECO:0007669"/>
    <property type="project" value="UniProtKB-EC"/>
</dbReference>
<reference evidence="3 5" key="2">
    <citation type="journal article" date="2016" name="Front. Microbiol.">
        <title>Industrial Acetogenic Biocatalysts: A Comparative Metabolic and Genomic Analysis.</title>
        <authorList>
            <person name="Bengelsdorf F."/>
            <person name="Poehlein A."/>
            <person name="Sonja S."/>
            <person name="Erz C."/>
            <person name="Hummel T."/>
            <person name="Hoffmeister S."/>
            <person name="Daniel R."/>
            <person name="Durre P."/>
        </authorList>
    </citation>
    <scope>NUCLEOTIDE SEQUENCE [LARGE SCALE GENOMIC DNA]</scope>
    <source>
        <strain evidence="3 5">PTA-10522</strain>
    </source>
</reference>
<evidence type="ECO:0000313" key="4">
    <source>
        <dbReference type="Proteomes" id="UP000077384"/>
    </source>
</evidence>
<dbReference type="PANTHER" id="PTHR34135">
    <property type="entry name" value="LYSOZYME"/>
    <property type="match status" value="1"/>
</dbReference>
<dbReference type="PROSITE" id="PS51904">
    <property type="entry name" value="GLYCOSYL_HYDROL_F25_2"/>
    <property type="match status" value="1"/>
</dbReference>